<evidence type="ECO:0000256" key="2">
    <source>
        <dbReference type="ARBA" id="ARBA00022741"/>
    </source>
</evidence>
<name>A0ABT0H2S0_9HYPH</name>
<comment type="similarity">
    <text evidence="9 11">Belongs to the Rho family.</text>
</comment>
<evidence type="ECO:0000313" key="14">
    <source>
        <dbReference type="Proteomes" id="UP001431221"/>
    </source>
</evidence>
<keyword evidence="4 9" id="KW-0347">Helicase</keyword>
<dbReference type="RefSeq" id="WP_248159907.1">
    <property type="nucleotide sequence ID" value="NZ_JALNMJ010000036.1"/>
</dbReference>
<gene>
    <name evidence="9 13" type="primary">rho</name>
    <name evidence="13" type="ORF">M0H32_27815</name>
</gene>
<dbReference type="InterPro" id="IPR011113">
    <property type="entry name" value="Rho_RNA-bd"/>
</dbReference>
<feature type="binding site" evidence="9">
    <location>
        <begin position="172"/>
        <end position="177"/>
    </location>
    <ligand>
        <name>ATP</name>
        <dbReference type="ChEBI" id="CHEBI:30616"/>
    </ligand>
</feature>
<dbReference type="InterPro" id="IPR036269">
    <property type="entry name" value="Rho_N_sf"/>
</dbReference>
<sequence>MREMKLKDLKAKTPTELLQVAEELEVENASTMRKQELMFAILKNLAAQDVEIIGEGVVEVLQDGFGFLRSPDANYLPGPDDIYVSPSQIRRFSLRTGDTVEGQIRSPKEGERYFALLKVNTINFEDPEKARHKVHFDNLTPLYPDERFRMEIEDPTIKDLSSRVIDLVAPLGKGQRALITAPPRTGKTVFLQNIAKSITTNHPECYLIVLLIDERPEEVTDMQRTVNGEVVSSTFDEPASRHVQVAEMVIEKAKRLTEHGRDVVILLDSITRLGRAYNTVVPSSGKVLTGGVDANALQRPKRFFGAARNIEEGGSLTIIATALIDTGSRMDEVIFEEFKGTGNSEIILDRKISDKRVYPAIDIQRSGTRKEELLVPHERLKKTFVLRRILNPMGTVDAVEFLLDKLKQTKSNDDFFDSMNT</sequence>
<dbReference type="InterPro" id="IPR003593">
    <property type="entry name" value="AAA+_ATPase"/>
</dbReference>
<feature type="binding site" evidence="9">
    <location>
        <begin position="184"/>
        <end position="189"/>
    </location>
    <ligand>
        <name>ATP</name>
        <dbReference type="ChEBI" id="CHEBI:30616"/>
    </ligand>
</feature>
<dbReference type="InterPro" id="IPR000194">
    <property type="entry name" value="ATPase_F1/V1/A1_a/bsu_nucl-bd"/>
</dbReference>
<keyword evidence="8 9" id="KW-0804">Transcription</keyword>
<dbReference type="Proteomes" id="UP001431221">
    <property type="component" value="Unassembled WGS sequence"/>
</dbReference>
<comment type="function">
    <text evidence="9">Facilitates transcription termination by a mechanism that involves Rho binding to the nascent RNA, activation of Rho's RNA-dependent ATPase activity, and release of the mRNA from the DNA template.</text>
</comment>
<dbReference type="PANTHER" id="PTHR46425:SF1">
    <property type="entry name" value="TRANSCRIPTION TERMINATION FACTOR RHO"/>
    <property type="match status" value="1"/>
</dbReference>
<feature type="binding site" evidence="9">
    <location>
        <position position="215"/>
    </location>
    <ligand>
        <name>ATP</name>
        <dbReference type="ChEBI" id="CHEBI:30616"/>
    </ligand>
</feature>
<dbReference type="Gene3D" id="1.10.720.10">
    <property type="match status" value="1"/>
</dbReference>
<dbReference type="InterPro" id="IPR011112">
    <property type="entry name" value="Rho-like_N"/>
</dbReference>
<dbReference type="NCBIfam" id="TIGR00767">
    <property type="entry name" value="rho"/>
    <property type="match status" value="1"/>
</dbReference>
<evidence type="ECO:0000256" key="5">
    <source>
        <dbReference type="ARBA" id="ARBA00022840"/>
    </source>
</evidence>
<dbReference type="CDD" id="cd04459">
    <property type="entry name" value="Rho_CSD"/>
    <property type="match status" value="1"/>
</dbReference>
<comment type="caution">
    <text evidence="13">The sequence shown here is derived from an EMBL/GenBank/DDBJ whole genome shotgun (WGS) entry which is preliminary data.</text>
</comment>
<evidence type="ECO:0000256" key="3">
    <source>
        <dbReference type="ARBA" id="ARBA00022801"/>
    </source>
</evidence>
<dbReference type="InterPro" id="IPR011129">
    <property type="entry name" value="CSD"/>
</dbReference>
<evidence type="ECO:0000256" key="7">
    <source>
        <dbReference type="ARBA" id="ARBA00023015"/>
    </source>
</evidence>
<protein>
    <recommendedName>
        <fullName evidence="9 10">Transcription termination factor Rho</fullName>
        <ecNumber evidence="9 10">3.6.4.-</ecNumber>
    </recommendedName>
    <alternativeName>
        <fullName evidence="9">ATP-dependent helicase Rho</fullName>
    </alternativeName>
</protein>
<dbReference type="NCBIfam" id="NF006886">
    <property type="entry name" value="PRK09376.1"/>
    <property type="match status" value="1"/>
</dbReference>
<keyword evidence="1 9" id="KW-0806">Transcription termination</keyword>
<dbReference type="Pfam" id="PF07498">
    <property type="entry name" value="Rho_N"/>
    <property type="match status" value="1"/>
</dbReference>
<keyword evidence="14" id="KW-1185">Reference proteome</keyword>
<dbReference type="SMART" id="SM00382">
    <property type="entry name" value="AAA"/>
    <property type="match status" value="1"/>
</dbReference>
<dbReference type="SUPFAM" id="SSF52540">
    <property type="entry name" value="P-loop containing nucleoside triphosphate hydrolases"/>
    <property type="match status" value="1"/>
</dbReference>
<reference evidence="13" key="1">
    <citation type="submission" date="2022-04" db="EMBL/GenBank/DDBJ databases">
        <title>Roseibium sp. CAU 1639 isolated from mud.</title>
        <authorList>
            <person name="Kim W."/>
        </authorList>
    </citation>
    <scope>NUCLEOTIDE SEQUENCE</scope>
    <source>
        <strain evidence="13">CAU 1639</strain>
    </source>
</reference>
<evidence type="ECO:0000256" key="8">
    <source>
        <dbReference type="ARBA" id="ARBA00023163"/>
    </source>
</evidence>
<keyword evidence="7 9" id="KW-0805">Transcription regulation</keyword>
<dbReference type="InterPro" id="IPR027417">
    <property type="entry name" value="P-loop_NTPase"/>
</dbReference>
<dbReference type="GO" id="GO:0016787">
    <property type="term" value="F:hydrolase activity"/>
    <property type="evidence" value="ECO:0007669"/>
    <property type="project" value="UniProtKB-KW"/>
</dbReference>
<comment type="caution">
    <text evidence="9">Lacks conserved residue(s) required for the propagation of feature annotation.</text>
</comment>
<evidence type="ECO:0000313" key="13">
    <source>
        <dbReference type="EMBL" id="MCK7615983.1"/>
    </source>
</evidence>
<accession>A0ABT0H2S0</accession>
<evidence type="ECO:0000256" key="4">
    <source>
        <dbReference type="ARBA" id="ARBA00022806"/>
    </source>
</evidence>
<dbReference type="SMART" id="SM00959">
    <property type="entry name" value="Rho_N"/>
    <property type="match status" value="1"/>
</dbReference>
<dbReference type="PROSITE" id="PS51856">
    <property type="entry name" value="RHO_RNA_BD"/>
    <property type="match status" value="1"/>
</dbReference>
<dbReference type="Pfam" id="PF07497">
    <property type="entry name" value="Rho_RNA_bind"/>
    <property type="match status" value="1"/>
</dbReference>
<evidence type="ECO:0000256" key="1">
    <source>
        <dbReference type="ARBA" id="ARBA00022472"/>
    </source>
</evidence>
<dbReference type="InterPro" id="IPR004665">
    <property type="entry name" value="Term_rho"/>
</dbReference>
<evidence type="ECO:0000256" key="10">
    <source>
        <dbReference type="NCBIfam" id="TIGR00767"/>
    </source>
</evidence>
<keyword evidence="6 9" id="KW-0694">RNA-binding</keyword>
<dbReference type="EMBL" id="JALNMJ010000036">
    <property type="protein sequence ID" value="MCK7615983.1"/>
    <property type="molecule type" value="Genomic_DNA"/>
</dbReference>
<dbReference type="InterPro" id="IPR012340">
    <property type="entry name" value="NA-bd_OB-fold"/>
</dbReference>
<dbReference type="EC" id="3.6.4.-" evidence="9 10"/>
<dbReference type="SUPFAM" id="SSF68912">
    <property type="entry name" value="Rho N-terminal domain-like"/>
    <property type="match status" value="1"/>
</dbReference>
<evidence type="ECO:0000259" key="12">
    <source>
        <dbReference type="PROSITE" id="PS51856"/>
    </source>
</evidence>
<keyword evidence="2 9" id="KW-0547">Nucleotide-binding</keyword>
<dbReference type="SMART" id="SM00357">
    <property type="entry name" value="CSP"/>
    <property type="match status" value="1"/>
</dbReference>
<comment type="subunit">
    <text evidence="9">Homohexamer. The homohexamer assembles into an open ring structure.</text>
</comment>
<keyword evidence="3 9" id="KW-0378">Hydrolase</keyword>
<dbReference type="HAMAP" id="MF_01884">
    <property type="entry name" value="Rho"/>
    <property type="match status" value="1"/>
</dbReference>
<dbReference type="SUPFAM" id="SSF50249">
    <property type="entry name" value="Nucleic acid-binding proteins"/>
    <property type="match status" value="1"/>
</dbReference>
<dbReference type="InterPro" id="IPR041703">
    <property type="entry name" value="Rho_factor_ATP-bd"/>
</dbReference>
<feature type="domain" description="Rho RNA-BD" evidence="12">
    <location>
        <begin position="51"/>
        <end position="126"/>
    </location>
</feature>
<organism evidence="13 14">
    <name type="scientific">Roseibium sediminicola</name>
    <dbReference type="NCBI Taxonomy" id="2933272"/>
    <lineage>
        <taxon>Bacteria</taxon>
        <taxon>Pseudomonadati</taxon>
        <taxon>Pseudomonadota</taxon>
        <taxon>Alphaproteobacteria</taxon>
        <taxon>Hyphomicrobiales</taxon>
        <taxon>Stappiaceae</taxon>
        <taxon>Roseibium</taxon>
    </lineage>
</organism>
<dbReference type="CDD" id="cd01128">
    <property type="entry name" value="rho_factor_C"/>
    <property type="match status" value="1"/>
</dbReference>
<keyword evidence="5 9" id="KW-0067">ATP-binding</keyword>
<dbReference type="PANTHER" id="PTHR46425">
    <property type="entry name" value="TRANSCRIPTION TERMINATION FACTOR RHO"/>
    <property type="match status" value="1"/>
</dbReference>
<proteinExistence type="inferred from homology"/>
<evidence type="ECO:0000256" key="11">
    <source>
        <dbReference type="PROSITE-ProRule" id="PRU01203"/>
    </source>
</evidence>
<dbReference type="Gene3D" id="2.40.50.140">
    <property type="entry name" value="Nucleic acid-binding proteins"/>
    <property type="match status" value="1"/>
</dbReference>
<dbReference type="Pfam" id="PF00006">
    <property type="entry name" value="ATP-synt_ab"/>
    <property type="match status" value="1"/>
</dbReference>
<evidence type="ECO:0000256" key="6">
    <source>
        <dbReference type="ARBA" id="ARBA00022884"/>
    </source>
</evidence>
<dbReference type="Gene3D" id="3.40.50.300">
    <property type="entry name" value="P-loop containing nucleotide triphosphate hydrolases"/>
    <property type="match status" value="1"/>
</dbReference>
<evidence type="ECO:0000256" key="9">
    <source>
        <dbReference type="HAMAP-Rule" id="MF_01884"/>
    </source>
</evidence>